<dbReference type="EMBL" id="JBHMEA010000024">
    <property type="protein sequence ID" value="MFB9231666.1"/>
    <property type="molecule type" value="Genomic_DNA"/>
</dbReference>
<keyword evidence="2" id="KW-0808">Transferase</keyword>
<evidence type="ECO:0000259" key="4">
    <source>
        <dbReference type="Pfam" id="PF00294"/>
    </source>
</evidence>
<name>A0ABV5JDX1_9RHOB</name>
<dbReference type="Pfam" id="PF00294">
    <property type="entry name" value="PfkB"/>
    <property type="match status" value="1"/>
</dbReference>
<dbReference type="InterPro" id="IPR050306">
    <property type="entry name" value="PfkB_Carbo_kinase"/>
</dbReference>
<comment type="caution">
    <text evidence="5">The sequence shown here is derived from an EMBL/GenBank/DDBJ whole genome shotgun (WGS) entry which is preliminary data.</text>
</comment>
<evidence type="ECO:0000256" key="3">
    <source>
        <dbReference type="ARBA" id="ARBA00022777"/>
    </source>
</evidence>
<evidence type="ECO:0000256" key="1">
    <source>
        <dbReference type="ARBA" id="ARBA00010688"/>
    </source>
</evidence>
<dbReference type="PANTHER" id="PTHR43085">
    <property type="entry name" value="HEXOKINASE FAMILY MEMBER"/>
    <property type="match status" value="1"/>
</dbReference>
<reference evidence="5 6" key="1">
    <citation type="submission" date="2024-09" db="EMBL/GenBank/DDBJ databases">
        <authorList>
            <person name="Sun Q."/>
            <person name="Mori K."/>
        </authorList>
    </citation>
    <scope>NUCLEOTIDE SEQUENCE [LARGE SCALE GENOMIC DNA]</scope>
    <source>
        <strain evidence="5 6">CECT 8726</strain>
    </source>
</reference>
<dbReference type="Gene3D" id="3.40.1190.20">
    <property type="match status" value="1"/>
</dbReference>
<evidence type="ECO:0000313" key="6">
    <source>
        <dbReference type="Proteomes" id="UP001589683"/>
    </source>
</evidence>
<dbReference type="CDD" id="cd01166">
    <property type="entry name" value="KdgK"/>
    <property type="match status" value="1"/>
</dbReference>
<accession>A0ABV5JDX1</accession>
<gene>
    <name evidence="5" type="ORF">ACFFUT_07695</name>
</gene>
<dbReference type="RefSeq" id="WP_213890269.1">
    <property type="nucleotide sequence ID" value="NZ_JAGFNU010000009.1"/>
</dbReference>
<dbReference type="InterPro" id="IPR011611">
    <property type="entry name" value="PfkB_dom"/>
</dbReference>
<organism evidence="5 6">
    <name type="scientific">Pseudohalocynthiibacter aestuariivivens</name>
    <dbReference type="NCBI Taxonomy" id="1591409"/>
    <lineage>
        <taxon>Bacteria</taxon>
        <taxon>Pseudomonadati</taxon>
        <taxon>Pseudomonadota</taxon>
        <taxon>Alphaproteobacteria</taxon>
        <taxon>Rhodobacterales</taxon>
        <taxon>Paracoccaceae</taxon>
        <taxon>Pseudohalocynthiibacter</taxon>
    </lineage>
</organism>
<dbReference type="PANTHER" id="PTHR43085:SF15">
    <property type="entry name" value="2-DEHYDRO-3-DEOXYGLUCONOKINASE"/>
    <property type="match status" value="1"/>
</dbReference>
<evidence type="ECO:0000256" key="2">
    <source>
        <dbReference type="ARBA" id="ARBA00022679"/>
    </source>
</evidence>
<dbReference type="PRINTS" id="PR00990">
    <property type="entry name" value="RIBOKINASE"/>
</dbReference>
<keyword evidence="3 5" id="KW-0418">Kinase</keyword>
<dbReference type="GO" id="GO:0016301">
    <property type="term" value="F:kinase activity"/>
    <property type="evidence" value="ECO:0007669"/>
    <property type="project" value="UniProtKB-KW"/>
</dbReference>
<comment type="similarity">
    <text evidence="1">Belongs to the carbohydrate kinase PfkB family.</text>
</comment>
<dbReference type="InterPro" id="IPR029056">
    <property type="entry name" value="Ribokinase-like"/>
</dbReference>
<keyword evidence="6" id="KW-1185">Reference proteome</keyword>
<dbReference type="SUPFAM" id="SSF53613">
    <property type="entry name" value="Ribokinase-like"/>
    <property type="match status" value="1"/>
</dbReference>
<evidence type="ECO:0000313" key="5">
    <source>
        <dbReference type="EMBL" id="MFB9231666.1"/>
    </source>
</evidence>
<sequence length="309" mass="33128">MKKPDLICLGEPLFEFSDVGNGTWVSGIGGDVSNVAIAAARQGARVAMLTQLGNDPFGAMIRETWRSEGIDDTRVVTHEEAATGIYFITHKTGEHQFEYRRAGSAAARMRPVDMNSAALKGAQVLHLSGISQAISASASATASAAIDQMRQYGGRVSYDTNLRLKLWPLERARKVIHDTVARADIVLPGYDDARQLTGMDRPEDILSYYRSLGPEVVAMTMGDNGVLVSFQDEVQHLPSPKVEVVDASGAGDCFDGAFLSKLIERKTVPEAAVYAAAAAALSVTGYGATKPIPTHKTIMTQFPELRGAA</sequence>
<feature type="domain" description="Carbohydrate kinase PfkB" evidence="4">
    <location>
        <begin position="21"/>
        <end position="294"/>
    </location>
</feature>
<proteinExistence type="inferred from homology"/>
<dbReference type="Proteomes" id="UP001589683">
    <property type="component" value="Unassembled WGS sequence"/>
</dbReference>
<protein>
    <submittedName>
        <fullName evidence="5">Sugar kinase</fullName>
    </submittedName>
</protein>
<dbReference type="InterPro" id="IPR002139">
    <property type="entry name" value="Ribo/fructo_kinase"/>
</dbReference>